<dbReference type="EMBL" id="SMKE01000272">
    <property type="protein sequence ID" value="TDB96375.1"/>
    <property type="molecule type" value="Genomic_DNA"/>
</dbReference>
<dbReference type="Pfam" id="PF13560">
    <property type="entry name" value="HTH_31"/>
    <property type="match status" value="1"/>
</dbReference>
<dbReference type="Gene3D" id="1.10.260.40">
    <property type="entry name" value="lambda repressor-like DNA-binding domains"/>
    <property type="match status" value="1"/>
</dbReference>
<evidence type="ECO:0000313" key="3">
    <source>
        <dbReference type="Proteomes" id="UP000295626"/>
    </source>
</evidence>
<keyword evidence="3" id="KW-1185">Reference proteome</keyword>
<dbReference type="CDD" id="cd00093">
    <property type="entry name" value="HTH_XRE"/>
    <property type="match status" value="1"/>
</dbReference>
<dbReference type="InterPro" id="IPR010982">
    <property type="entry name" value="Lambda_DNA-bd_dom_sf"/>
</dbReference>
<feature type="non-terminal residue" evidence="2">
    <location>
        <position position="128"/>
    </location>
</feature>
<name>A0ABY2DKF5_9ACTN</name>
<evidence type="ECO:0000259" key="1">
    <source>
        <dbReference type="PROSITE" id="PS50943"/>
    </source>
</evidence>
<proteinExistence type="predicted"/>
<dbReference type="SUPFAM" id="SSF47413">
    <property type="entry name" value="lambda repressor-like DNA-binding domains"/>
    <property type="match status" value="1"/>
</dbReference>
<evidence type="ECO:0000313" key="2">
    <source>
        <dbReference type="EMBL" id="TDB96375.1"/>
    </source>
</evidence>
<comment type="caution">
    <text evidence="2">The sequence shown here is derived from an EMBL/GenBank/DDBJ whole genome shotgun (WGS) entry which is preliminary data.</text>
</comment>
<dbReference type="InterPro" id="IPR001387">
    <property type="entry name" value="Cro/C1-type_HTH"/>
</dbReference>
<dbReference type="SMART" id="SM00530">
    <property type="entry name" value="HTH_XRE"/>
    <property type="match status" value="1"/>
</dbReference>
<accession>A0ABY2DKF5</accession>
<dbReference type="PROSITE" id="PS50943">
    <property type="entry name" value="HTH_CROC1"/>
    <property type="match status" value="1"/>
</dbReference>
<feature type="domain" description="HTH cro/C1-type" evidence="1">
    <location>
        <begin position="10"/>
        <end position="65"/>
    </location>
</feature>
<reference evidence="2 3" key="1">
    <citation type="submission" date="2019-02" db="EMBL/GenBank/DDBJ databases">
        <title>Draft genome sequences of novel Actinobacteria.</title>
        <authorList>
            <person name="Sahin N."/>
            <person name="Ay H."/>
            <person name="Saygin H."/>
        </authorList>
    </citation>
    <scope>NUCLEOTIDE SEQUENCE [LARGE SCALE GENOMIC DNA]</scope>
    <source>
        <strain evidence="2 3">JCM 30529</strain>
    </source>
</reference>
<sequence>MSEVPIGRRVAYWRSRRNMSQQQFADRLGKSKSWVDKVERGVRSLDRVSVIHDVAQILALDPEILLAGDHRPEPTQSPAEAADGVQAVRAALTRHPALTARPTAPAPEPDRYRPCPYTASACAMRVRY</sequence>
<organism evidence="2 3">
    <name type="scientific">Micromonospora fluostatini</name>
    <dbReference type="NCBI Taxonomy" id="1629071"/>
    <lineage>
        <taxon>Bacteria</taxon>
        <taxon>Bacillati</taxon>
        <taxon>Actinomycetota</taxon>
        <taxon>Actinomycetes</taxon>
        <taxon>Micromonosporales</taxon>
        <taxon>Micromonosporaceae</taxon>
        <taxon>Micromonospora</taxon>
    </lineage>
</organism>
<dbReference type="Proteomes" id="UP000295626">
    <property type="component" value="Unassembled WGS sequence"/>
</dbReference>
<protein>
    <submittedName>
        <fullName evidence="2">XRE family transcriptional regulator</fullName>
    </submittedName>
</protein>
<gene>
    <name evidence="2" type="ORF">E1091_09345</name>
</gene>